<gene>
    <name evidence="2" type="ORF">SVUK_LOCUS16030</name>
</gene>
<dbReference type="Proteomes" id="UP000270094">
    <property type="component" value="Unassembled WGS sequence"/>
</dbReference>
<organism evidence="2 3">
    <name type="scientific">Strongylus vulgaris</name>
    <name type="common">Blood worm</name>
    <dbReference type="NCBI Taxonomy" id="40348"/>
    <lineage>
        <taxon>Eukaryota</taxon>
        <taxon>Metazoa</taxon>
        <taxon>Ecdysozoa</taxon>
        <taxon>Nematoda</taxon>
        <taxon>Chromadorea</taxon>
        <taxon>Rhabditida</taxon>
        <taxon>Rhabditina</taxon>
        <taxon>Rhabditomorpha</taxon>
        <taxon>Strongyloidea</taxon>
        <taxon>Strongylidae</taxon>
        <taxon>Strongylus</taxon>
    </lineage>
</organism>
<protein>
    <recommendedName>
        <fullName evidence="4">Histidine acid phosphatase</fullName>
    </recommendedName>
</protein>
<dbReference type="AlphaFoldDB" id="A0A3P7LPH5"/>
<dbReference type="InterPro" id="IPR050645">
    <property type="entry name" value="Histidine_acid_phosphatase"/>
</dbReference>
<sequence length="210" mass="24003">MEPEIIIFGVFALIEVIFVSDNRPKKVESINFPIFRHGDRAPTDRLSNQSFINYFPYGLGRLTRKGIENSYHLGTFLRKRYVETGFLHLPLHVDQVYFRSKANDRCLMSASLVANAMFNVDKEIVPMAPIYTQESNDWLLSSNVNCAAELKRDVAKCGWTPKADYDDFTEFEGLIFECLGLHKNNKLFPDGKSFKIADSLINEVSHNVSI</sequence>
<reference evidence="2 3" key="1">
    <citation type="submission" date="2018-11" db="EMBL/GenBank/DDBJ databases">
        <authorList>
            <consortium name="Pathogen Informatics"/>
        </authorList>
    </citation>
    <scope>NUCLEOTIDE SEQUENCE [LARGE SCALE GENOMIC DNA]</scope>
</reference>
<name>A0A3P7LPH5_STRVU</name>
<keyword evidence="3" id="KW-1185">Reference proteome</keyword>
<dbReference type="InterPro" id="IPR000560">
    <property type="entry name" value="His_Pase_clade-2"/>
</dbReference>
<evidence type="ECO:0000256" key="1">
    <source>
        <dbReference type="ARBA" id="ARBA00005375"/>
    </source>
</evidence>
<proteinExistence type="inferred from homology"/>
<dbReference type="OrthoDB" id="10257284at2759"/>
<dbReference type="SUPFAM" id="SSF53254">
    <property type="entry name" value="Phosphoglycerate mutase-like"/>
    <property type="match status" value="1"/>
</dbReference>
<evidence type="ECO:0000313" key="2">
    <source>
        <dbReference type="EMBL" id="VDM81032.1"/>
    </source>
</evidence>
<accession>A0A3P7LPH5</accession>
<dbReference type="PANTHER" id="PTHR11567">
    <property type="entry name" value="ACID PHOSPHATASE-RELATED"/>
    <property type="match status" value="1"/>
</dbReference>
<dbReference type="InterPro" id="IPR029033">
    <property type="entry name" value="His_PPase_superfam"/>
</dbReference>
<evidence type="ECO:0000313" key="3">
    <source>
        <dbReference type="Proteomes" id="UP000270094"/>
    </source>
</evidence>
<dbReference type="Gene3D" id="3.40.50.1240">
    <property type="entry name" value="Phosphoglycerate mutase-like"/>
    <property type="match status" value="1"/>
</dbReference>
<dbReference type="GO" id="GO:0016791">
    <property type="term" value="F:phosphatase activity"/>
    <property type="evidence" value="ECO:0007669"/>
    <property type="project" value="TreeGrafter"/>
</dbReference>
<comment type="similarity">
    <text evidence="1">Belongs to the histidine acid phosphatase family.</text>
</comment>
<evidence type="ECO:0008006" key="4">
    <source>
        <dbReference type="Google" id="ProtNLM"/>
    </source>
</evidence>
<dbReference type="EMBL" id="UYYB01111147">
    <property type="protein sequence ID" value="VDM81032.1"/>
    <property type="molecule type" value="Genomic_DNA"/>
</dbReference>
<dbReference type="PANTHER" id="PTHR11567:SF172">
    <property type="entry name" value="ACID PHOSPHATASE FAMILY"/>
    <property type="match status" value="1"/>
</dbReference>
<dbReference type="CDD" id="cd07061">
    <property type="entry name" value="HP_HAP_like"/>
    <property type="match status" value="1"/>
</dbReference>
<dbReference type="Pfam" id="PF00328">
    <property type="entry name" value="His_Phos_2"/>
    <property type="match status" value="1"/>
</dbReference>